<dbReference type="EMBL" id="JAAPAO010000377">
    <property type="protein sequence ID" value="KAF4661459.1"/>
    <property type="molecule type" value="Genomic_DNA"/>
</dbReference>
<feature type="region of interest" description="Disordered" evidence="1">
    <location>
        <begin position="266"/>
        <end position="291"/>
    </location>
</feature>
<protein>
    <submittedName>
        <fullName evidence="2">Uncharacterized protein</fullName>
    </submittedName>
</protein>
<reference evidence="2 3" key="1">
    <citation type="submission" date="2020-04" db="EMBL/GenBank/DDBJ databases">
        <title>Perkinsus chesapeaki whole genome sequence.</title>
        <authorList>
            <person name="Bogema D.R."/>
        </authorList>
    </citation>
    <scope>NUCLEOTIDE SEQUENCE [LARGE SCALE GENOMIC DNA]</scope>
    <source>
        <strain evidence="2">ATCC PRA-425</strain>
    </source>
</reference>
<name>A0A7J6LQ80_PERCH</name>
<evidence type="ECO:0000313" key="3">
    <source>
        <dbReference type="Proteomes" id="UP000591131"/>
    </source>
</evidence>
<gene>
    <name evidence="2" type="ORF">FOL47_006670</name>
</gene>
<feature type="compositionally biased region" description="Basic and acidic residues" evidence="1">
    <location>
        <begin position="337"/>
        <end position="346"/>
    </location>
</feature>
<accession>A0A7J6LQ80</accession>
<feature type="compositionally biased region" description="Basic residues" evidence="1">
    <location>
        <begin position="355"/>
        <end position="367"/>
    </location>
</feature>
<comment type="caution">
    <text evidence="2">The sequence shown here is derived from an EMBL/GenBank/DDBJ whole genome shotgun (WGS) entry which is preliminary data.</text>
</comment>
<sequence>MSSDLILKLRTDEEVLRTRVDASTVKNMTDINEYILQTWPELGRLYEDYRVYYIDDFDEKCLLNELSVQDALTLAKIRAQASGSVPVLELYIEVLDHDDSEAESEELAANEVEDPEETLAKLLEDLGYVVSSEDALSLVDSLGETGIDLDKLREQLEIEKNGAQETAEKIAPAVETKKPAVKAPAKGEPESGWVVDAVPEEPDEGLHIVKTVSNDKDAVSTMVDLLTQLGFVDNRETAQELVNRLVSSSNDVDRISKRIMDLAEQQEQERSGEATEEAVKDANDEELSAVKRSSAAKDLENLLYNMGFVETREAAKDIVAALVGAGQDLRKVIEHFEAEKPSKRTTESSGSQTVSRRRRHHSRRGASQKKPAASTSKTSSA</sequence>
<evidence type="ECO:0000313" key="2">
    <source>
        <dbReference type="EMBL" id="KAF4661459.1"/>
    </source>
</evidence>
<dbReference type="AlphaFoldDB" id="A0A7J6LQ80"/>
<keyword evidence="3" id="KW-1185">Reference proteome</keyword>
<feature type="compositionally biased region" description="Basic and acidic residues" evidence="1">
    <location>
        <begin position="266"/>
        <end position="282"/>
    </location>
</feature>
<evidence type="ECO:0000256" key="1">
    <source>
        <dbReference type="SAM" id="MobiDB-lite"/>
    </source>
</evidence>
<feature type="compositionally biased region" description="Low complexity" evidence="1">
    <location>
        <begin position="368"/>
        <end position="381"/>
    </location>
</feature>
<proteinExistence type="predicted"/>
<organism evidence="2 3">
    <name type="scientific">Perkinsus chesapeaki</name>
    <name type="common">Clam parasite</name>
    <name type="synonym">Perkinsus andrewsi</name>
    <dbReference type="NCBI Taxonomy" id="330153"/>
    <lineage>
        <taxon>Eukaryota</taxon>
        <taxon>Sar</taxon>
        <taxon>Alveolata</taxon>
        <taxon>Perkinsozoa</taxon>
        <taxon>Perkinsea</taxon>
        <taxon>Perkinsida</taxon>
        <taxon>Perkinsidae</taxon>
        <taxon>Perkinsus</taxon>
    </lineage>
</organism>
<dbReference type="Proteomes" id="UP000591131">
    <property type="component" value="Unassembled WGS sequence"/>
</dbReference>
<dbReference type="OrthoDB" id="442445at2759"/>
<feature type="region of interest" description="Disordered" evidence="1">
    <location>
        <begin position="337"/>
        <end position="381"/>
    </location>
</feature>